<accession>A0A1F7GUF7</accession>
<dbReference type="InterPro" id="IPR016181">
    <property type="entry name" value="Acyl_CoA_acyltransferase"/>
</dbReference>
<comment type="caution">
    <text evidence="2">The sequence shown here is derived from an EMBL/GenBank/DDBJ whole genome shotgun (WGS) entry which is preliminary data.</text>
</comment>
<feature type="domain" description="N-acetyltransferase" evidence="1">
    <location>
        <begin position="168"/>
        <end position="325"/>
    </location>
</feature>
<dbReference type="EMBL" id="MFZM01000043">
    <property type="protein sequence ID" value="OGK22455.1"/>
    <property type="molecule type" value="Genomic_DNA"/>
</dbReference>
<proteinExistence type="predicted"/>
<dbReference type="PROSITE" id="PS51186">
    <property type="entry name" value="GNAT"/>
    <property type="match status" value="1"/>
</dbReference>
<dbReference type="GO" id="GO:0016747">
    <property type="term" value="F:acyltransferase activity, transferring groups other than amino-acyl groups"/>
    <property type="evidence" value="ECO:0007669"/>
    <property type="project" value="InterPro"/>
</dbReference>
<dbReference type="InterPro" id="IPR000182">
    <property type="entry name" value="GNAT_dom"/>
</dbReference>
<dbReference type="Proteomes" id="UP000177159">
    <property type="component" value="Unassembled WGS sequence"/>
</dbReference>
<reference evidence="2 3" key="1">
    <citation type="journal article" date="2016" name="Nat. Commun.">
        <title>Thousands of microbial genomes shed light on interconnected biogeochemical processes in an aquifer system.</title>
        <authorList>
            <person name="Anantharaman K."/>
            <person name="Brown C.T."/>
            <person name="Hug L.A."/>
            <person name="Sharon I."/>
            <person name="Castelle C.J."/>
            <person name="Probst A.J."/>
            <person name="Thomas B.C."/>
            <person name="Singh A."/>
            <person name="Wilkins M.J."/>
            <person name="Karaoz U."/>
            <person name="Brodie E.L."/>
            <person name="Williams K.H."/>
            <person name="Hubbard S.S."/>
            <person name="Banfield J.F."/>
        </authorList>
    </citation>
    <scope>NUCLEOTIDE SEQUENCE [LARGE SCALE GENOMIC DNA]</scope>
</reference>
<organism evidence="2 3">
    <name type="scientific">Candidatus Roizmanbacteria bacterium RIFCSPHIGHO2_02_FULL_37_24</name>
    <dbReference type="NCBI Taxonomy" id="1802037"/>
    <lineage>
        <taxon>Bacteria</taxon>
        <taxon>Candidatus Roizmaniibacteriota</taxon>
    </lineage>
</organism>
<dbReference type="AlphaFoldDB" id="A0A1F7GUF7"/>
<name>A0A1F7GUF7_9BACT</name>
<dbReference type="Gene3D" id="3.40.630.30">
    <property type="match status" value="1"/>
</dbReference>
<dbReference type="CDD" id="cd04301">
    <property type="entry name" value="NAT_SF"/>
    <property type="match status" value="1"/>
</dbReference>
<dbReference type="Pfam" id="PF00583">
    <property type="entry name" value="Acetyltransf_1"/>
    <property type="match status" value="1"/>
</dbReference>
<sequence>MIETPEPQIDALQQAAGTPIKDTPQQPLEVNSFTIPGEIKCRWNNIIPVAEQWTDQLQTTVAQLPEKNFNAAIQRRVVELVLSKSALEQLTPEQRDFINQHLESFGDLAGSGIPDLEDCVVMGLGRNSQARRVDVGEATAHFADVQAMMEAAAATSPLTQLSEPPEGVEIIPIGPDHPQFEEYLALIDKLGYDREDTENETCIVAVSNGRVVGSIMTIDDGFEASRGEQRFNVSRVEITGAYTLPEFRGQRIYSHLLKTMMTQLAHTGVNIVEGCTKDNIPILKAVAHSGRRITSPLAEAAGLRPHGLPNHAPDEHGNLVTHFMNFLPQQELRSMYLEPRDHLTTFAESGV</sequence>
<evidence type="ECO:0000313" key="2">
    <source>
        <dbReference type="EMBL" id="OGK22455.1"/>
    </source>
</evidence>
<protein>
    <recommendedName>
        <fullName evidence="1">N-acetyltransferase domain-containing protein</fullName>
    </recommendedName>
</protein>
<evidence type="ECO:0000259" key="1">
    <source>
        <dbReference type="PROSITE" id="PS51186"/>
    </source>
</evidence>
<dbReference type="SUPFAM" id="SSF55729">
    <property type="entry name" value="Acyl-CoA N-acyltransferases (Nat)"/>
    <property type="match status" value="1"/>
</dbReference>
<evidence type="ECO:0000313" key="3">
    <source>
        <dbReference type="Proteomes" id="UP000177159"/>
    </source>
</evidence>
<gene>
    <name evidence="2" type="ORF">A3C24_03985</name>
</gene>